<evidence type="ECO:0000256" key="4">
    <source>
        <dbReference type="ARBA" id="ARBA00022605"/>
    </source>
</evidence>
<feature type="binding site" evidence="8">
    <location>
        <position position="396"/>
    </location>
    <ligand>
        <name>substrate</name>
    </ligand>
</feature>
<dbReference type="AlphaFoldDB" id="A0A3Q8D152"/>
<feature type="active site" description="Nucleophile" evidence="8">
    <location>
        <position position="188"/>
    </location>
</feature>
<dbReference type="Pfam" id="PF01960">
    <property type="entry name" value="ArgJ"/>
    <property type="match status" value="1"/>
</dbReference>
<dbReference type="EMBL" id="CP018180">
    <property type="protein sequence ID" value="AUJ32951.1"/>
    <property type="molecule type" value="Genomic_DNA"/>
</dbReference>
<dbReference type="RefSeq" id="WP_148127179.1">
    <property type="nucleotide sequence ID" value="NZ_CP018180.1"/>
</dbReference>
<feature type="chain" id="PRO_5023513561" description="Arginine biosynthesis bifunctional protein ArgJ beta chain" evidence="8">
    <location>
        <begin position="188"/>
        <end position="401"/>
    </location>
</feature>
<comment type="function">
    <text evidence="8">Catalyzes two activities which are involved in the cyclic version of arginine biosynthesis: the synthesis of N-acetylglutamate from glutamate and acetyl-CoA as the acetyl donor, and of ornithine by transacetylation between N(2)-acetylornithine and glutamate.</text>
</comment>
<feature type="binding site" evidence="8">
    <location>
        <position position="177"/>
    </location>
    <ligand>
        <name>substrate</name>
    </ligand>
</feature>
<keyword evidence="3 8" id="KW-0055">Arginine biosynthesis</keyword>
<comment type="pathway">
    <text evidence="8">Amino-acid biosynthesis; L-arginine biosynthesis; L-ornithine and N-acetyl-L-glutamate from L-glutamate and N(2)-acetyl-L-ornithine (cyclic): step 1/1.</text>
</comment>
<dbReference type="KEGG" id="lng:BSQ50_10625"/>
<comment type="catalytic activity">
    <reaction evidence="8">
        <text>L-glutamate + acetyl-CoA = N-acetyl-L-glutamate + CoA + H(+)</text>
        <dbReference type="Rhea" id="RHEA:24292"/>
        <dbReference type="ChEBI" id="CHEBI:15378"/>
        <dbReference type="ChEBI" id="CHEBI:29985"/>
        <dbReference type="ChEBI" id="CHEBI:44337"/>
        <dbReference type="ChEBI" id="CHEBI:57287"/>
        <dbReference type="ChEBI" id="CHEBI:57288"/>
        <dbReference type="EC" id="2.3.1.1"/>
    </reaction>
</comment>
<gene>
    <name evidence="8" type="primary">argJ</name>
    <name evidence="9" type="ORF">BSQ50_10625</name>
</gene>
<evidence type="ECO:0000256" key="3">
    <source>
        <dbReference type="ARBA" id="ARBA00022571"/>
    </source>
</evidence>
<dbReference type="GO" id="GO:0006526">
    <property type="term" value="P:L-arginine biosynthetic process"/>
    <property type="evidence" value="ECO:0007669"/>
    <property type="project" value="UniProtKB-UniRule"/>
</dbReference>
<accession>A0A3Q8D152</accession>
<feature type="site" description="Involved in the stabilization of negative charge on the oxyanion by the formation of the oxyanion hole" evidence="8">
    <location>
        <position position="118"/>
    </location>
</feature>
<feature type="binding site" evidence="8">
    <location>
        <position position="274"/>
    </location>
    <ligand>
        <name>substrate</name>
    </ligand>
</feature>
<evidence type="ECO:0000256" key="8">
    <source>
        <dbReference type="HAMAP-Rule" id="MF_01106"/>
    </source>
</evidence>
<dbReference type="UniPathway" id="UPA00068">
    <property type="reaction ID" value="UER00106"/>
</dbReference>
<dbReference type="HAMAP" id="MF_01106">
    <property type="entry name" value="ArgJ"/>
    <property type="match status" value="1"/>
</dbReference>
<feature type="binding site" evidence="8">
    <location>
        <position position="188"/>
    </location>
    <ligand>
        <name>substrate</name>
    </ligand>
</feature>
<dbReference type="FunFam" id="3.10.20.340:FF:000001">
    <property type="entry name" value="Arginine biosynthesis bifunctional protein ArgJ, chloroplastic"/>
    <property type="match status" value="1"/>
</dbReference>
<dbReference type="EC" id="2.3.1.35" evidence="8"/>
<keyword evidence="5 8" id="KW-0808">Transferase</keyword>
<dbReference type="GO" id="GO:0004042">
    <property type="term" value="F:L-glutamate N-acetyltransferase activity"/>
    <property type="evidence" value="ECO:0007669"/>
    <property type="project" value="UniProtKB-UniRule"/>
</dbReference>
<dbReference type="InterPro" id="IPR042195">
    <property type="entry name" value="ArgJ_beta_C"/>
</dbReference>
<comment type="pathway">
    <text evidence="8">Amino-acid biosynthesis; L-arginine biosynthesis; N(2)-acetyl-L-ornithine from L-glutamate: step 1/4.</text>
</comment>
<dbReference type="NCBIfam" id="TIGR00120">
    <property type="entry name" value="ArgJ"/>
    <property type="match status" value="1"/>
</dbReference>
<feature type="chain" id="PRO_5023513562" description="Arginine biosynthesis bifunctional protein ArgJ alpha chain" evidence="8">
    <location>
        <begin position="1"/>
        <end position="187"/>
    </location>
</feature>
<dbReference type="PANTHER" id="PTHR23100">
    <property type="entry name" value="ARGININE BIOSYNTHESIS BIFUNCTIONAL PROTEIN ARGJ"/>
    <property type="match status" value="1"/>
</dbReference>
<dbReference type="InterPro" id="IPR016117">
    <property type="entry name" value="ArgJ-like_dom_sf"/>
</dbReference>
<dbReference type="SUPFAM" id="SSF56266">
    <property type="entry name" value="DmpA/ArgJ-like"/>
    <property type="match status" value="1"/>
</dbReference>
<dbReference type="GO" id="GO:0005737">
    <property type="term" value="C:cytoplasm"/>
    <property type="evidence" value="ECO:0007669"/>
    <property type="project" value="UniProtKB-SubCell"/>
</dbReference>
<protein>
    <recommendedName>
        <fullName evidence="8">Arginine biosynthesis bifunctional protein ArgJ</fullName>
    </recommendedName>
    <domain>
        <recommendedName>
            <fullName evidence="8">Glutamate N-acetyltransferase</fullName>
            <ecNumber evidence="8">2.3.1.35</ecNumber>
        </recommendedName>
        <alternativeName>
            <fullName evidence="8">Ornithine acetyltransferase</fullName>
            <shortName evidence="8">OATase</shortName>
        </alternativeName>
        <alternativeName>
            <fullName evidence="8">Ornithine transacetylase</fullName>
        </alternativeName>
    </domain>
    <domain>
        <recommendedName>
            <fullName evidence="8">Amino-acid acetyltransferase</fullName>
            <ecNumber evidence="8">2.3.1.1</ecNumber>
        </recommendedName>
        <alternativeName>
            <fullName evidence="8">N-acetylglutamate synthase</fullName>
            <shortName evidence="8">AGSase</shortName>
        </alternativeName>
    </domain>
    <component>
        <recommendedName>
            <fullName evidence="8">Arginine biosynthesis bifunctional protein ArgJ alpha chain</fullName>
        </recommendedName>
    </component>
    <component>
        <recommendedName>
            <fullName evidence="8">Arginine biosynthesis bifunctional protein ArgJ beta chain</fullName>
        </recommendedName>
    </component>
</protein>
<comment type="subunit">
    <text evidence="2 8">Heterotetramer of two alpha and two beta chains.</text>
</comment>
<feature type="binding site" evidence="8">
    <location>
        <position position="151"/>
    </location>
    <ligand>
        <name>substrate</name>
    </ligand>
</feature>
<feature type="binding site" evidence="8">
    <location>
        <position position="401"/>
    </location>
    <ligand>
        <name>substrate</name>
    </ligand>
</feature>
<evidence type="ECO:0000256" key="1">
    <source>
        <dbReference type="ARBA" id="ARBA00006774"/>
    </source>
</evidence>
<comment type="similarity">
    <text evidence="1 8">Belongs to the ArgJ family.</text>
</comment>
<keyword evidence="10" id="KW-1185">Reference proteome</keyword>
<feature type="site" description="Involved in the stabilization of negative charge on the oxyanion by the formation of the oxyanion hole" evidence="8">
    <location>
        <position position="119"/>
    </location>
</feature>
<evidence type="ECO:0000313" key="10">
    <source>
        <dbReference type="Proteomes" id="UP000324497"/>
    </source>
</evidence>
<dbReference type="NCBIfam" id="NF003802">
    <property type="entry name" value="PRK05388.1"/>
    <property type="match status" value="1"/>
</dbReference>
<dbReference type="PANTHER" id="PTHR23100:SF0">
    <property type="entry name" value="ARGININE BIOSYNTHESIS BIFUNCTIONAL PROTEIN ARGJ, MITOCHONDRIAL"/>
    <property type="match status" value="1"/>
</dbReference>
<evidence type="ECO:0000313" key="9">
    <source>
        <dbReference type="EMBL" id="AUJ32951.1"/>
    </source>
</evidence>
<sequence>MQTTKIQEVPFCWPQGFKSDGIHTGLKKATDQLDLGWLYSAVPAQAAGMYTTNRFCAAPTAITKQLINKQQQLQAIIMNSAIANSCTGTTGEANVHQEQKLVAQKLKINSNLVGVASTGLIGAQLPMSKITAGINKLQLTTNTKVTQAILTTDTHAKKISLQFKLANQLCTISGFAKGSGMIAPNMATMLGFVTTDVAVAPNVLQPLLSKLTDKTFNQITVDGDTSTNDMVVVLANGQAGNSPLTEAAPDWSIFTAALHQVLAFLAQQIAGDGEGATKLLEVNVNHAATESEGQQVAKALVGSNLVKAAFFGADPNWGRIISTLGMTNAQFNPQQIDLAFNEFQILIASQPQEFERKAVIASLKQNKIKISLDLHAGNASGQAWGCDLTYDYVKINATYSS</sequence>
<keyword evidence="8" id="KW-0511">Multifunctional enzyme</keyword>
<dbReference type="GO" id="GO:0004358">
    <property type="term" value="F:L-glutamate N-acetyltransferase activity, acting on acetyl-L-ornithine as donor"/>
    <property type="evidence" value="ECO:0007669"/>
    <property type="project" value="UniProtKB-UniRule"/>
</dbReference>
<reference evidence="9 10" key="1">
    <citation type="submission" date="2016-11" db="EMBL/GenBank/DDBJ databases">
        <title>Interaction between Lactobacillus species and yeast in water kefir.</title>
        <authorList>
            <person name="Behr J."/>
            <person name="Xu D."/>
            <person name="Vogel R.F."/>
        </authorList>
    </citation>
    <scope>NUCLEOTIDE SEQUENCE [LARGE SCALE GENOMIC DNA]</scope>
    <source>
        <strain evidence="9 10">TMW 1.1827</strain>
    </source>
</reference>
<organism evidence="9 10">
    <name type="scientific">Liquorilactobacillus nagelii</name>
    <dbReference type="NCBI Taxonomy" id="82688"/>
    <lineage>
        <taxon>Bacteria</taxon>
        <taxon>Bacillati</taxon>
        <taxon>Bacillota</taxon>
        <taxon>Bacilli</taxon>
        <taxon>Lactobacillales</taxon>
        <taxon>Lactobacillaceae</taxon>
        <taxon>Liquorilactobacillus</taxon>
    </lineage>
</organism>
<evidence type="ECO:0000256" key="5">
    <source>
        <dbReference type="ARBA" id="ARBA00022679"/>
    </source>
</evidence>
<name>A0A3Q8D152_9LACO</name>
<evidence type="ECO:0000256" key="7">
    <source>
        <dbReference type="ARBA" id="ARBA00023315"/>
    </source>
</evidence>
<dbReference type="GO" id="GO:0006592">
    <property type="term" value="P:ornithine biosynthetic process"/>
    <property type="evidence" value="ECO:0007669"/>
    <property type="project" value="TreeGrafter"/>
</dbReference>
<dbReference type="Proteomes" id="UP000324497">
    <property type="component" value="Chromosome"/>
</dbReference>
<dbReference type="InterPro" id="IPR002813">
    <property type="entry name" value="Arg_biosynth_ArgJ"/>
</dbReference>
<keyword evidence="7 8" id="KW-0012">Acyltransferase</keyword>
<comment type="catalytic activity">
    <reaction evidence="8">
        <text>N(2)-acetyl-L-ornithine + L-glutamate = N-acetyl-L-glutamate + L-ornithine</text>
        <dbReference type="Rhea" id="RHEA:15349"/>
        <dbReference type="ChEBI" id="CHEBI:29985"/>
        <dbReference type="ChEBI" id="CHEBI:44337"/>
        <dbReference type="ChEBI" id="CHEBI:46911"/>
        <dbReference type="ChEBI" id="CHEBI:57805"/>
        <dbReference type="EC" id="2.3.1.35"/>
    </reaction>
</comment>
<dbReference type="CDD" id="cd02152">
    <property type="entry name" value="OAT"/>
    <property type="match status" value="1"/>
</dbReference>
<keyword evidence="4 8" id="KW-0028">Amino-acid biosynthesis</keyword>
<dbReference type="Gene3D" id="3.60.70.12">
    <property type="entry name" value="L-amino peptidase D-ALA esterase/amidase"/>
    <property type="match status" value="1"/>
</dbReference>
<comment type="subcellular location">
    <subcellularLocation>
        <location evidence="8">Cytoplasm</location>
    </subcellularLocation>
</comment>
<proteinExistence type="inferred from homology"/>
<evidence type="ECO:0000256" key="2">
    <source>
        <dbReference type="ARBA" id="ARBA00011475"/>
    </source>
</evidence>
<dbReference type="EC" id="2.3.1.1" evidence="8"/>
<evidence type="ECO:0000256" key="6">
    <source>
        <dbReference type="ARBA" id="ARBA00022813"/>
    </source>
</evidence>
<dbReference type="Gene3D" id="3.10.20.340">
    <property type="entry name" value="ArgJ beta chain, C-terminal domain"/>
    <property type="match status" value="1"/>
</dbReference>
<keyword evidence="6 8" id="KW-0068">Autocatalytic cleavage</keyword>
<keyword evidence="8" id="KW-0963">Cytoplasm</keyword>
<feature type="site" description="Cleavage; by autolysis" evidence="8">
    <location>
        <begin position="187"/>
        <end position="188"/>
    </location>
</feature>